<evidence type="ECO:0000259" key="1">
    <source>
        <dbReference type="Pfam" id="PF04149"/>
    </source>
</evidence>
<dbReference type="InterPro" id="IPR007278">
    <property type="entry name" value="DUF397"/>
</dbReference>
<gene>
    <name evidence="2" type="ORF">C6N75_05030</name>
</gene>
<dbReference type="AlphaFoldDB" id="A0A2S9Q0P0"/>
<feature type="domain" description="DUF397" evidence="1">
    <location>
        <begin position="35"/>
        <end position="86"/>
    </location>
</feature>
<dbReference type="Pfam" id="PF04149">
    <property type="entry name" value="DUF397"/>
    <property type="match status" value="2"/>
</dbReference>
<comment type="caution">
    <text evidence="2">The sequence shown here is derived from an EMBL/GenBank/DDBJ whole genome shotgun (WGS) entry which is preliminary data.</text>
</comment>
<sequence length="94" mass="9805">MRAYDLSTAHWFKSSYSNGSGGNCVEVAYDFTGAAAWRKSTYSNGEGGDCLEVRDDVPGVVPVRDSKVTDGPVVVVGAAAWSAFVGLAAADARI</sequence>
<evidence type="ECO:0000313" key="2">
    <source>
        <dbReference type="EMBL" id="PRH80244.1"/>
    </source>
</evidence>
<proteinExistence type="predicted"/>
<dbReference type="OrthoDB" id="4570646at2"/>
<name>A0A2S9Q0P0_9ACTN</name>
<dbReference type="Proteomes" id="UP000239322">
    <property type="component" value="Unassembled WGS sequence"/>
</dbReference>
<organism evidence="2 3">
    <name type="scientific">Streptomyces solincola</name>
    <dbReference type="NCBI Taxonomy" id="2100817"/>
    <lineage>
        <taxon>Bacteria</taxon>
        <taxon>Bacillati</taxon>
        <taxon>Actinomycetota</taxon>
        <taxon>Actinomycetes</taxon>
        <taxon>Kitasatosporales</taxon>
        <taxon>Streptomycetaceae</taxon>
        <taxon>Streptomyces</taxon>
    </lineage>
</organism>
<accession>A0A2S9Q0P0</accession>
<reference evidence="2 3" key="1">
    <citation type="submission" date="2018-03" db="EMBL/GenBank/DDBJ databases">
        <title>Novel Streptomyces sp. from soil.</title>
        <authorList>
            <person name="Tan G.Y.A."/>
            <person name="Lee Z.Y."/>
        </authorList>
    </citation>
    <scope>NUCLEOTIDE SEQUENCE [LARGE SCALE GENOMIC DNA]</scope>
    <source>
        <strain evidence="2 3">ST5x</strain>
    </source>
</reference>
<dbReference type="EMBL" id="PVLV01000071">
    <property type="protein sequence ID" value="PRH80244.1"/>
    <property type="molecule type" value="Genomic_DNA"/>
</dbReference>
<protein>
    <submittedName>
        <fullName evidence="2">DUF397 domain-containing protein</fullName>
    </submittedName>
</protein>
<feature type="domain" description="DUF397" evidence="1">
    <location>
        <begin position="9"/>
        <end position="28"/>
    </location>
</feature>
<dbReference type="RefSeq" id="WP_105867616.1">
    <property type="nucleotide sequence ID" value="NZ_PVLV01000071.1"/>
</dbReference>
<evidence type="ECO:0000313" key="3">
    <source>
        <dbReference type="Proteomes" id="UP000239322"/>
    </source>
</evidence>
<keyword evidence="3" id="KW-1185">Reference proteome</keyword>